<dbReference type="Proteomes" id="UP000694568">
    <property type="component" value="Unplaced"/>
</dbReference>
<keyword evidence="4" id="KW-0678">Repressor</keyword>
<accession>A0A8D0AA15</accession>
<dbReference type="Gene3D" id="1.10.10.2590">
    <property type="entry name" value="BEN domain"/>
    <property type="match status" value="1"/>
</dbReference>
<evidence type="ECO:0000256" key="10">
    <source>
        <dbReference type="ARBA" id="ARBA00023242"/>
    </source>
</evidence>
<dbReference type="SMART" id="SM01025">
    <property type="entry name" value="BEN"/>
    <property type="match status" value="1"/>
</dbReference>
<keyword evidence="9" id="KW-0804">Transcription</keyword>
<evidence type="ECO:0000256" key="9">
    <source>
        <dbReference type="ARBA" id="ARBA00023163"/>
    </source>
</evidence>
<dbReference type="PANTHER" id="PTHR16243:SF2">
    <property type="entry name" value="PROTEIN BANP"/>
    <property type="match status" value="1"/>
</dbReference>
<dbReference type="GO" id="GO:0003677">
    <property type="term" value="F:DNA binding"/>
    <property type="evidence" value="ECO:0007669"/>
    <property type="project" value="UniProtKB-KW"/>
</dbReference>
<keyword evidence="6" id="KW-0805">Transcription regulation</keyword>
<evidence type="ECO:0000313" key="14">
    <source>
        <dbReference type="Ensembl" id="ENSSLUP00000052673.1"/>
    </source>
</evidence>
<dbReference type="AlphaFoldDB" id="A0A8D0AA15"/>
<evidence type="ECO:0000256" key="7">
    <source>
        <dbReference type="ARBA" id="ARBA00023054"/>
    </source>
</evidence>
<evidence type="ECO:0000256" key="4">
    <source>
        <dbReference type="ARBA" id="ARBA00022491"/>
    </source>
</evidence>
<dbReference type="GO" id="GO:0042177">
    <property type="term" value="P:negative regulation of protein catabolic process"/>
    <property type="evidence" value="ECO:0007669"/>
    <property type="project" value="TreeGrafter"/>
</dbReference>
<name>A0A8D0AA15_SANLU</name>
<evidence type="ECO:0000256" key="11">
    <source>
        <dbReference type="ARBA" id="ARBA00023306"/>
    </source>
</evidence>
<dbReference type="GO" id="GO:0006325">
    <property type="term" value="P:chromatin organization"/>
    <property type="evidence" value="ECO:0007669"/>
    <property type="project" value="UniProtKB-KW"/>
</dbReference>
<reference evidence="14" key="2">
    <citation type="submission" date="2025-09" db="UniProtKB">
        <authorList>
            <consortium name="Ensembl"/>
        </authorList>
    </citation>
    <scope>IDENTIFICATION</scope>
</reference>
<feature type="region of interest" description="Disordered" evidence="12">
    <location>
        <begin position="146"/>
        <end position="180"/>
    </location>
</feature>
<evidence type="ECO:0000256" key="5">
    <source>
        <dbReference type="ARBA" id="ARBA00022853"/>
    </source>
</evidence>
<dbReference type="InterPro" id="IPR018379">
    <property type="entry name" value="BEN_domain"/>
</dbReference>
<feature type="region of interest" description="Disordered" evidence="12">
    <location>
        <begin position="308"/>
        <end position="329"/>
    </location>
</feature>
<dbReference type="GO" id="GO:0034504">
    <property type="term" value="P:protein localization to nucleus"/>
    <property type="evidence" value="ECO:0007669"/>
    <property type="project" value="TreeGrafter"/>
</dbReference>
<dbReference type="Pfam" id="PF10523">
    <property type="entry name" value="BEN"/>
    <property type="match status" value="1"/>
</dbReference>
<evidence type="ECO:0000256" key="6">
    <source>
        <dbReference type="ARBA" id="ARBA00023015"/>
    </source>
</evidence>
<evidence type="ECO:0000313" key="15">
    <source>
        <dbReference type="Proteomes" id="UP000694568"/>
    </source>
</evidence>
<feature type="domain" description="BEN" evidence="13">
    <location>
        <begin position="205"/>
        <end position="301"/>
    </location>
</feature>
<dbReference type="PROSITE" id="PS51457">
    <property type="entry name" value="BEN"/>
    <property type="match status" value="1"/>
</dbReference>
<evidence type="ECO:0000256" key="2">
    <source>
        <dbReference type="ARBA" id="ARBA00009735"/>
    </source>
</evidence>
<evidence type="ECO:0000256" key="8">
    <source>
        <dbReference type="ARBA" id="ARBA00023125"/>
    </source>
</evidence>
<evidence type="ECO:0000256" key="1">
    <source>
        <dbReference type="ARBA" id="ARBA00004123"/>
    </source>
</evidence>
<protein>
    <recommendedName>
        <fullName evidence="3">Protein BANP</fullName>
    </recommendedName>
</protein>
<reference evidence="14" key="1">
    <citation type="submission" date="2025-08" db="UniProtKB">
        <authorList>
            <consortium name="Ensembl"/>
        </authorList>
    </citation>
    <scope>IDENTIFICATION</scope>
</reference>
<organism evidence="14 15">
    <name type="scientific">Sander lucioperca</name>
    <name type="common">Pike-perch</name>
    <name type="synonym">Perca lucioperca</name>
    <dbReference type="NCBI Taxonomy" id="283035"/>
    <lineage>
        <taxon>Eukaryota</taxon>
        <taxon>Metazoa</taxon>
        <taxon>Chordata</taxon>
        <taxon>Craniata</taxon>
        <taxon>Vertebrata</taxon>
        <taxon>Euteleostomi</taxon>
        <taxon>Actinopterygii</taxon>
        <taxon>Neopterygii</taxon>
        <taxon>Teleostei</taxon>
        <taxon>Neoteleostei</taxon>
        <taxon>Acanthomorphata</taxon>
        <taxon>Eupercaria</taxon>
        <taxon>Perciformes</taxon>
        <taxon>Percoidei</taxon>
        <taxon>Percidae</taxon>
        <taxon>Luciopercinae</taxon>
        <taxon>Sander</taxon>
    </lineage>
</organism>
<keyword evidence="5" id="KW-0156">Chromatin regulator</keyword>
<dbReference type="PANTHER" id="PTHR16243">
    <property type="entry name" value="BTG3-ASSOCIATED NUCLEAR PROTEIN BANP"/>
    <property type="match status" value="1"/>
</dbReference>
<feature type="compositionally biased region" description="Polar residues" evidence="12">
    <location>
        <begin position="165"/>
        <end position="180"/>
    </location>
</feature>
<keyword evidence="8" id="KW-0238">DNA-binding</keyword>
<dbReference type="FunFam" id="1.10.10.2590:FF:000001">
    <property type="entry name" value="protein BANP isoform X1"/>
    <property type="match status" value="1"/>
</dbReference>
<comment type="similarity">
    <text evidence="2">Belongs to the BANP/SMAR1 family.</text>
</comment>
<comment type="subcellular location">
    <subcellularLocation>
        <location evidence="1">Nucleus</location>
    </subcellularLocation>
</comment>
<evidence type="ECO:0000259" key="13">
    <source>
        <dbReference type="PROSITE" id="PS51457"/>
    </source>
</evidence>
<dbReference type="GeneTree" id="ENSGT00390000011116"/>
<keyword evidence="11" id="KW-0131">Cell cycle</keyword>
<sequence>TMSEQELDEIVQITVEDFNQDDQTGKILYWIFTFSNLLVSFTASISQRLEGIESKLHSLDATCKALGHKLDSMVPCAKSPIQVPMVAGSPQGATQTWNKVRCVVPQTNVIVSSEHPKGTSQEDSPLENLLSNTMTRKRQNTILVKVPAPEESQEEQDSGSEASDTVSNGGHSSNAQNGQNVTLITLNSEDDYPEGTWLGDENNPEMRVRCPVSPADMLHITTNCRTAEKMALTLLDYLFHREVQAMSNLSGQGKHGKKQLDPLMIYGIRCHLFHKFGITESDWYRIKQSIDSKCRTAWRRKQRGQSLAVKSFSKRTPRSTSGGVGEETGHIETATQQTLHYTLANQQVQFHRIGEDGQVQVIPQGQLHIAQVPQGEEVQITQDSEGNLQIHQVQFGQDGQVLRGAQLIAVASADGGATAVEGSPLPPDIQVQYVQLAPVTDHTAAVQAAELAPALQADMEVKEAIQGAIQGENGEVVQIVTSVAT</sequence>
<evidence type="ECO:0000256" key="12">
    <source>
        <dbReference type="SAM" id="MobiDB-lite"/>
    </source>
</evidence>
<keyword evidence="10" id="KW-0539">Nucleus</keyword>
<proteinExistence type="inferred from homology"/>
<gene>
    <name evidence="14" type="primary">LOC116062235</name>
</gene>
<keyword evidence="7" id="KW-0175">Coiled coil</keyword>
<evidence type="ECO:0000256" key="3">
    <source>
        <dbReference type="ARBA" id="ARBA00015794"/>
    </source>
</evidence>
<dbReference type="GO" id="GO:0005634">
    <property type="term" value="C:nucleus"/>
    <property type="evidence" value="ECO:0007669"/>
    <property type="project" value="UniProtKB-SubCell"/>
</dbReference>
<dbReference type="InterPro" id="IPR042343">
    <property type="entry name" value="BANP"/>
</dbReference>
<keyword evidence="15" id="KW-1185">Reference proteome</keyword>
<dbReference type="Ensembl" id="ENSSLUT00000054218.1">
    <property type="protein sequence ID" value="ENSSLUP00000052673.1"/>
    <property type="gene ID" value="ENSSLUG00000022881.1"/>
</dbReference>